<dbReference type="GO" id="GO:0004523">
    <property type="term" value="F:RNA-DNA hybrid ribonuclease activity"/>
    <property type="evidence" value="ECO:0007669"/>
    <property type="project" value="InterPro"/>
</dbReference>
<dbReference type="PROSITE" id="PS50879">
    <property type="entry name" value="RNASE_H_1"/>
    <property type="match status" value="1"/>
</dbReference>
<evidence type="ECO:0000313" key="3">
    <source>
        <dbReference type="Proteomes" id="UP000824469"/>
    </source>
</evidence>
<dbReference type="SUPFAM" id="SSF53098">
    <property type="entry name" value="Ribonuclease H-like"/>
    <property type="match status" value="1"/>
</dbReference>
<evidence type="ECO:0000313" key="2">
    <source>
        <dbReference type="EMBL" id="KAH9303661.1"/>
    </source>
</evidence>
<evidence type="ECO:0000259" key="1">
    <source>
        <dbReference type="PROSITE" id="PS50879"/>
    </source>
</evidence>
<accession>A0AA38CPT6</accession>
<dbReference type="InterPro" id="IPR012337">
    <property type="entry name" value="RNaseH-like_sf"/>
</dbReference>
<dbReference type="InterPro" id="IPR036397">
    <property type="entry name" value="RNaseH_sf"/>
</dbReference>
<dbReference type="EMBL" id="JAHRHJ020000008">
    <property type="protein sequence ID" value="KAH9303661.1"/>
    <property type="molecule type" value="Genomic_DNA"/>
</dbReference>
<dbReference type="AlphaFoldDB" id="A0AA38CPT6"/>
<feature type="non-terminal residue" evidence="2">
    <location>
        <position position="176"/>
    </location>
</feature>
<dbReference type="PANTHER" id="PTHR48475:SF1">
    <property type="entry name" value="RNASE H TYPE-1 DOMAIN-CONTAINING PROTEIN"/>
    <property type="match status" value="1"/>
</dbReference>
<dbReference type="Gene3D" id="3.30.420.10">
    <property type="entry name" value="Ribonuclease H-like superfamily/Ribonuclease H"/>
    <property type="match status" value="1"/>
</dbReference>
<proteinExistence type="predicted"/>
<reference evidence="2 3" key="1">
    <citation type="journal article" date="2021" name="Nat. Plants">
        <title>The Taxus genome provides insights into paclitaxel biosynthesis.</title>
        <authorList>
            <person name="Xiong X."/>
            <person name="Gou J."/>
            <person name="Liao Q."/>
            <person name="Li Y."/>
            <person name="Zhou Q."/>
            <person name="Bi G."/>
            <person name="Li C."/>
            <person name="Du R."/>
            <person name="Wang X."/>
            <person name="Sun T."/>
            <person name="Guo L."/>
            <person name="Liang H."/>
            <person name="Lu P."/>
            <person name="Wu Y."/>
            <person name="Zhang Z."/>
            <person name="Ro D.K."/>
            <person name="Shang Y."/>
            <person name="Huang S."/>
            <person name="Yan J."/>
        </authorList>
    </citation>
    <scope>NUCLEOTIDE SEQUENCE [LARGE SCALE GENOMIC DNA]</scope>
    <source>
        <strain evidence="2">Ta-2019</strain>
    </source>
</reference>
<sequence length="176" mass="19354">MFLPFDSIGMGCTLGVGSLPAVDLCMVEVEDVNTKNIPVPILPAKYWTLHFDGAKCHYEAGAGVILTSPKEIVLPFSFKLNFECTNNGAEYEALLLGLILAKIIGVDNIRVLGDSQLVANQVSEVYETRAKHLQLYKMAILNLSKKFDFISIEAMPREQNLLSDSIVTSASRFTPN</sequence>
<keyword evidence="3" id="KW-1185">Reference proteome</keyword>
<gene>
    <name evidence="2" type="ORF">KI387_008065</name>
</gene>
<dbReference type="Pfam" id="PF13456">
    <property type="entry name" value="RVT_3"/>
    <property type="match status" value="1"/>
</dbReference>
<name>A0AA38CPT6_TAXCH</name>
<organism evidence="2 3">
    <name type="scientific">Taxus chinensis</name>
    <name type="common">Chinese yew</name>
    <name type="synonym">Taxus wallichiana var. chinensis</name>
    <dbReference type="NCBI Taxonomy" id="29808"/>
    <lineage>
        <taxon>Eukaryota</taxon>
        <taxon>Viridiplantae</taxon>
        <taxon>Streptophyta</taxon>
        <taxon>Embryophyta</taxon>
        <taxon>Tracheophyta</taxon>
        <taxon>Spermatophyta</taxon>
        <taxon>Pinopsida</taxon>
        <taxon>Pinidae</taxon>
        <taxon>Conifers II</taxon>
        <taxon>Cupressales</taxon>
        <taxon>Taxaceae</taxon>
        <taxon>Taxus</taxon>
    </lineage>
</organism>
<comment type="caution">
    <text evidence="2">The sequence shown here is derived from an EMBL/GenBank/DDBJ whole genome shotgun (WGS) entry which is preliminary data.</text>
</comment>
<protein>
    <recommendedName>
        <fullName evidence="1">RNase H type-1 domain-containing protein</fullName>
    </recommendedName>
</protein>
<dbReference type="Proteomes" id="UP000824469">
    <property type="component" value="Unassembled WGS sequence"/>
</dbReference>
<feature type="domain" description="RNase H type-1" evidence="1">
    <location>
        <begin position="43"/>
        <end position="172"/>
    </location>
</feature>
<dbReference type="InterPro" id="IPR002156">
    <property type="entry name" value="RNaseH_domain"/>
</dbReference>
<dbReference type="CDD" id="cd09279">
    <property type="entry name" value="RNase_HI_like"/>
    <property type="match status" value="1"/>
</dbReference>
<dbReference type="GO" id="GO:0003676">
    <property type="term" value="F:nucleic acid binding"/>
    <property type="evidence" value="ECO:0007669"/>
    <property type="project" value="InterPro"/>
</dbReference>
<dbReference type="PANTHER" id="PTHR48475">
    <property type="entry name" value="RIBONUCLEASE H"/>
    <property type="match status" value="1"/>
</dbReference>